<dbReference type="NCBIfam" id="TIGR03263">
    <property type="entry name" value="guanyl_kin"/>
    <property type="match status" value="1"/>
</dbReference>
<comment type="catalytic activity">
    <reaction evidence="11">
        <text>GMP + ATP = GDP + ADP</text>
        <dbReference type="Rhea" id="RHEA:20780"/>
        <dbReference type="ChEBI" id="CHEBI:30616"/>
        <dbReference type="ChEBI" id="CHEBI:58115"/>
        <dbReference type="ChEBI" id="CHEBI:58189"/>
        <dbReference type="ChEBI" id="CHEBI:456216"/>
        <dbReference type="EC" id="2.7.4.8"/>
    </reaction>
</comment>
<evidence type="ECO:0000256" key="9">
    <source>
        <dbReference type="ARBA" id="ARBA00022840"/>
    </source>
</evidence>
<dbReference type="CDD" id="cd00071">
    <property type="entry name" value="GMPK"/>
    <property type="match status" value="1"/>
</dbReference>
<dbReference type="GO" id="GO:0005829">
    <property type="term" value="C:cytosol"/>
    <property type="evidence" value="ECO:0007669"/>
    <property type="project" value="TreeGrafter"/>
</dbReference>
<evidence type="ECO:0000256" key="1">
    <source>
        <dbReference type="ARBA" id="ARBA00004496"/>
    </source>
</evidence>
<evidence type="ECO:0000256" key="10">
    <source>
        <dbReference type="ARBA" id="ARBA00030128"/>
    </source>
</evidence>
<dbReference type="InterPro" id="IPR017665">
    <property type="entry name" value="Guanylate_kinase"/>
</dbReference>
<dbReference type="AlphaFoldDB" id="A0A1H6D046"/>
<dbReference type="InterPro" id="IPR008145">
    <property type="entry name" value="GK/Ca_channel_bsu"/>
</dbReference>
<evidence type="ECO:0000256" key="7">
    <source>
        <dbReference type="ARBA" id="ARBA00022741"/>
    </source>
</evidence>
<dbReference type="FunFam" id="3.40.50.300:FF:000084">
    <property type="entry name" value="Guanylate kinase"/>
    <property type="match status" value="1"/>
</dbReference>
<dbReference type="FunFam" id="3.30.63.10:FF:000002">
    <property type="entry name" value="Guanylate kinase 1"/>
    <property type="match status" value="1"/>
</dbReference>
<evidence type="ECO:0000313" key="13">
    <source>
        <dbReference type="EMBL" id="SEG78487.1"/>
    </source>
</evidence>
<evidence type="ECO:0000256" key="2">
    <source>
        <dbReference type="ARBA" id="ARBA00005790"/>
    </source>
</evidence>
<evidence type="ECO:0000256" key="6">
    <source>
        <dbReference type="ARBA" id="ARBA00022679"/>
    </source>
</evidence>
<dbReference type="PROSITE" id="PS00856">
    <property type="entry name" value="GUANYLATE_KINASE_1"/>
    <property type="match status" value="1"/>
</dbReference>
<organism evidence="13 14">
    <name type="scientific">Marinobacterium lutimaris</name>
    <dbReference type="NCBI Taxonomy" id="568106"/>
    <lineage>
        <taxon>Bacteria</taxon>
        <taxon>Pseudomonadati</taxon>
        <taxon>Pseudomonadota</taxon>
        <taxon>Gammaproteobacteria</taxon>
        <taxon>Oceanospirillales</taxon>
        <taxon>Oceanospirillaceae</taxon>
        <taxon>Marinobacterium</taxon>
    </lineage>
</organism>
<dbReference type="EC" id="2.7.4.8" evidence="3 11"/>
<evidence type="ECO:0000256" key="4">
    <source>
        <dbReference type="ARBA" id="ARBA00016296"/>
    </source>
</evidence>
<keyword evidence="14" id="KW-1185">Reference proteome</keyword>
<feature type="domain" description="Guanylate kinase-like" evidence="12">
    <location>
        <begin position="5"/>
        <end position="183"/>
    </location>
</feature>
<dbReference type="Pfam" id="PF00625">
    <property type="entry name" value="Guanylate_kin"/>
    <property type="match status" value="1"/>
</dbReference>
<dbReference type="SMART" id="SM00072">
    <property type="entry name" value="GuKc"/>
    <property type="match status" value="1"/>
</dbReference>
<dbReference type="GO" id="GO:0005524">
    <property type="term" value="F:ATP binding"/>
    <property type="evidence" value="ECO:0007669"/>
    <property type="project" value="UniProtKB-UniRule"/>
</dbReference>
<dbReference type="InterPro" id="IPR008144">
    <property type="entry name" value="Guanylate_kin-like_dom"/>
</dbReference>
<keyword evidence="6 11" id="KW-0808">Transferase</keyword>
<keyword evidence="9 11" id="KW-0067">ATP-binding</keyword>
<dbReference type="EMBL" id="FNVQ01000004">
    <property type="protein sequence ID" value="SEG78487.1"/>
    <property type="molecule type" value="Genomic_DNA"/>
</dbReference>
<sequence>MKHLGHLYIVSAPSGAGKTSLVKALLERDTQVVVSVSHTTRPCREGEIDGVDYNFVTPEQFEAKIEKGQFLEYAEVFDNKYGTSQIWVQEQLDKGLDVILEIDWQGAEQVRRLMPDARSVFILPPSREVLERRLRGRGTDTEEVIQRRLSKTVSEISHYSEFDYLIINDDFETALADLASVFRSARLTQDRQQQRHEALLSGLLSKL</sequence>
<evidence type="ECO:0000256" key="3">
    <source>
        <dbReference type="ARBA" id="ARBA00012961"/>
    </source>
</evidence>
<comment type="subcellular location">
    <subcellularLocation>
        <location evidence="1 11">Cytoplasm</location>
    </subcellularLocation>
</comment>
<evidence type="ECO:0000256" key="11">
    <source>
        <dbReference type="HAMAP-Rule" id="MF_00328"/>
    </source>
</evidence>
<dbReference type="SUPFAM" id="SSF52540">
    <property type="entry name" value="P-loop containing nucleoside triphosphate hydrolases"/>
    <property type="match status" value="1"/>
</dbReference>
<dbReference type="PANTHER" id="PTHR23117">
    <property type="entry name" value="GUANYLATE KINASE-RELATED"/>
    <property type="match status" value="1"/>
</dbReference>
<reference evidence="13 14" key="1">
    <citation type="submission" date="2016-10" db="EMBL/GenBank/DDBJ databases">
        <authorList>
            <person name="de Groot N.N."/>
        </authorList>
    </citation>
    <scope>NUCLEOTIDE SEQUENCE [LARGE SCALE GENOMIC DNA]</scope>
    <source>
        <strain evidence="13 14">DSM 22012</strain>
    </source>
</reference>
<proteinExistence type="inferred from homology"/>
<evidence type="ECO:0000256" key="5">
    <source>
        <dbReference type="ARBA" id="ARBA00022490"/>
    </source>
</evidence>
<name>A0A1H6D046_9GAMM</name>
<dbReference type="Proteomes" id="UP000236745">
    <property type="component" value="Unassembled WGS sequence"/>
</dbReference>
<comment type="function">
    <text evidence="11">Essential for recycling GMP and indirectly, cGMP.</text>
</comment>
<gene>
    <name evidence="11" type="primary">gmk</name>
    <name evidence="13" type="ORF">SAMN05444390_104375</name>
</gene>
<keyword evidence="5 11" id="KW-0963">Cytoplasm</keyword>
<accession>A0A1H6D046</accession>
<dbReference type="InterPro" id="IPR020590">
    <property type="entry name" value="Guanylate_kinase_CS"/>
</dbReference>
<feature type="binding site" evidence="11">
    <location>
        <begin position="12"/>
        <end position="19"/>
    </location>
    <ligand>
        <name>ATP</name>
        <dbReference type="ChEBI" id="CHEBI:30616"/>
    </ligand>
</feature>
<dbReference type="InterPro" id="IPR027417">
    <property type="entry name" value="P-loop_NTPase"/>
</dbReference>
<evidence type="ECO:0000256" key="8">
    <source>
        <dbReference type="ARBA" id="ARBA00022777"/>
    </source>
</evidence>
<dbReference type="Gene3D" id="3.40.50.300">
    <property type="entry name" value="P-loop containing nucleotide triphosphate hydrolases"/>
    <property type="match status" value="1"/>
</dbReference>
<dbReference type="OrthoDB" id="9808150at2"/>
<evidence type="ECO:0000259" key="12">
    <source>
        <dbReference type="PROSITE" id="PS50052"/>
    </source>
</evidence>
<dbReference type="HAMAP" id="MF_00328">
    <property type="entry name" value="Guanylate_kinase"/>
    <property type="match status" value="1"/>
</dbReference>
<dbReference type="RefSeq" id="WP_104004740.1">
    <property type="nucleotide sequence ID" value="NZ_FNVQ01000004.1"/>
</dbReference>
<dbReference type="PANTHER" id="PTHR23117:SF13">
    <property type="entry name" value="GUANYLATE KINASE"/>
    <property type="match status" value="1"/>
</dbReference>
<keyword evidence="8 11" id="KW-0418">Kinase</keyword>
<evidence type="ECO:0000313" key="14">
    <source>
        <dbReference type="Proteomes" id="UP000236745"/>
    </source>
</evidence>
<protein>
    <recommendedName>
        <fullName evidence="4 11">Guanylate kinase</fullName>
        <ecNumber evidence="3 11">2.7.4.8</ecNumber>
    </recommendedName>
    <alternativeName>
        <fullName evidence="10 11">GMP kinase</fullName>
    </alternativeName>
</protein>
<dbReference type="GO" id="GO:0004385">
    <property type="term" value="F:GMP kinase activity"/>
    <property type="evidence" value="ECO:0007669"/>
    <property type="project" value="UniProtKB-UniRule"/>
</dbReference>
<keyword evidence="7 11" id="KW-0547">Nucleotide-binding</keyword>
<comment type="similarity">
    <text evidence="2 11">Belongs to the guanylate kinase family.</text>
</comment>
<dbReference type="Gene3D" id="3.30.63.10">
    <property type="entry name" value="Guanylate Kinase phosphate binding domain"/>
    <property type="match status" value="1"/>
</dbReference>
<dbReference type="PROSITE" id="PS50052">
    <property type="entry name" value="GUANYLATE_KINASE_2"/>
    <property type="match status" value="1"/>
</dbReference>